<evidence type="ECO:0000313" key="2">
    <source>
        <dbReference type="Proteomes" id="UP000078410"/>
    </source>
</evidence>
<dbReference type="Proteomes" id="UP000078410">
    <property type="component" value="Unassembled WGS sequence"/>
</dbReference>
<dbReference type="RefSeq" id="WP_064556617.1">
    <property type="nucleotide sequence ID" value="NZ_LXER01000004.1"/>
</dbReference>
<reference evidence="1 2" key="1">
    <citation type="submission" date="2016-04" db="EMBL/GenBank/DDBJ databases">
        <title>ATOL: Assembling a taxonomically balanced genome-scale reconstruction of the evolutionary history of the Enterobacteriaceae.</title>
        <authorList>
            <person name="Plunkett G.III."/>
            <person name="Neeno-Eckwall E.C."/>
            <person name="Glasner J.D."/>
            <person name="Perna N.T."/>
        </authorList>
    </citation>
    <scope>NUCLEOTIDE SEQUENCE [LARGE SCALE GENOMIC DNA]</scope>
    <source>
        <strain evidence="1 2">ATCC 51605</strain>
    </source>
</reference>
<comment type="caution">
    <text evidence="1">The sequence shown here is derived from an EMBL/GenBank/DDBJ whole genome shotgun (WGS) entry which is preliminary data.</text>
</comment>
<accession>A0A1B7IX18</accession>
<evidence type="ECO:0000313" key="1">
    <source>
        <dbReference type="EMBL" id="OAT34552.1"/>
    </source>
</evidence>
<protein>
    <submittedName>
        <fullName evidence="1">Uncharacterized protein</fullName>
    </submittedName>
</protein>
<dbReference type="AlphaFoldDB" id="A0A1B7IX18"/>
<sequence length="96" mass="10937">MNNKVKKTSQKIECVIHEIDNVIINNDPAILSISSTQQLTAFKMAFLGVLEKIKRDAIPPKNERNLGISNVIIDQWPFSLTLGRLIIEAENLYREM</sequence>
<organism evidence="1 2">
    <name type="scientific">Buttiauxella brennerae ATCC 51605</name>
    <dbReference type="NCBI Taxonomy" id="1354251"/>
    <lineage>
        <taxon>Bacteria</taxon>
        <taxon>Pseudomonadati</taxon>
        <taxon>Pseudomonadota</taxon>
        <taxon>Gammaproteobacteria</taxon>
        <taxon>Enterobacterales</taxon>
        <taxon>Enterobacteriaceae</taxon>
        <taxon>Buttiauxella</taxon>
    </lineage>
</organism>
<proteinExistence type="predicted"/>
<dbReference type="EMBL" id="LXER01000004">
    <property type="protein sequence ID" value="OAT34552.1"/>
    <property type="molecule type" value="Genomic_DNA"/>
</dbReference>
<dbReference type="PATRIC" id="fig|1354251.4.peg.84"/>
<name>A0A1B7IX18_9ENTR</name>
<dbReference type="OrthoDB" id="6637542at2"/>
<keyword evidence="2" id="KW-1185">Reference proteome</keyword>
<gene>
    <name evidence="1" type="ORF">M975_0081</name>
</gene>